<feature type="signal peptide" evidence="3">
    <location>
        <begin position="1"/>
        <end position="24"/>
    </location>
</feature>
<accession>A0A1H6YQH8</accession>
<protein>
    <submittedName>
        <fullName evidence="4">Uncharacterized protein</fullName>
    </submittedName>
</protein>
<feature type="compositionally biased region" description="Polar residues" evidence="1">
    <location>
        <begin position="54"/>
        <end position="64"/>
    </location>
</feature>
<keyword evidence="2" id="KW-1133">Transmembrane helix</keyword>
<keyword evidence="2" id="KW-0472">Membrane</keyword>
<name>A0A1H6YQH8_9FIRM</name>
<dbReference type="RefSeq" id="WP_091830928.1">
    <property type="nucleotide sequence ID" value="NZ_FNZK01000007.1"/>
</dbReference>
<feature type="region of interest" description="Disordered" evidence="1">
    <location>
        <begin position="48"/>
        <end position="92"/>
    </location>
</feature>
<feature type="transmembrane region" description="Helical" evidence="2">
    <location>
        <begin position="102"/>
        <end position="122"/>
    </location>
</feature>
<proteinExistence type="predicted"/>
<evidence type="ECO:0000313" key="5">
    <source>
        <dbReference type="Proteomes" id="UP000199662"/>
    </source>
</evidence>
<dbReference type="Proteomes" id="UP000199662">
    <property type="component" value="Unassembled WGS sequence"/>
</dbReference>
<dbReference type="AlphaFoldDB" id="A0A1H6YQH8"/>
<organism evidence="4 5">
    <name type="scientific">Propionispira arboris</name>
    <dbReference type="NCBI Taxonomy" id="84035"/>
    <lineage>
        <taxon>Bacteria</taxon>
        <taxon>Bacillati</taxon>
        <taxon>Bacillota</taxon>
        <taxon>Negativicutes</taxon>
        <taxon>Selenomonadales</taxon>
        <taxon>Selenomonadaceae</taxon>
        <taxon>Propionispira</taxon>
    </lineage>
</organism>
<keyword evidence="2" id="KW-0812">Transmembrane</keyword>
<feature type="compositionally biased region" description="Basic and acidic residues" evidence="1">
    <location>
        <begin position="66"/>
        <end position="91"/>
    </location>
</feature>
<dbReference type="EMBL" id="FNZK01000007">
    <property type="protein sequence ID" value="SEJ42606.1"/>
    <property type="molecule type" value="Genomic_DNA"/>
</dbReference>
<feature type="chain" id="PRO_5011628291" evidence="3">
    <location>
        <begin position="25"/>
        <end position="134"/>
    </location>
</feature>
<keyword evidence="3" id="KW-0732">Signal</keyword>
<sequence>MKKFWLGILISLAAAGIFLSPSYAANHSNETVVNQHTTMVMDDGMEMSHEHASDASTSEGNTMSGEDIHKSHGSENAGKEPNHHKHDDRTTGKAGVGPNWPFIYTFLLFNTIVVISAGVMKFRNKEVLGNGRKI</sequence>
<gene>
    <name evidence="4" type="ORF">SAMN05660742_10794</name>
</gene>
<evidence type="ECO:0000256" key="2">
    <source>
        <dbReference type="SAM" id="Phobius"/>
    </source>
</evidence>
<evidence type="ECO:0000256" key="3">
    <source>
        <dbReference type="SAM" id="SignalP"/>
    </source>
</evidence>
<keyword evidence="5" id="KW-1185">Reference proteome</keyword>
<evidence type="ECO:0000313" key="4">
    <source>
        <dbReference type="EMBL" id="SEJ42606.1"/>
    </source>
</evidence>
<reference evidence="4 5" key="1">
    <citation type="submission" date="2016-10" db="EMBL/GenBank/DDBJ databases">
        <authorList>
            <person name="de Groot N.N."/>
        </authorList>
    </citation>
    <scope>NUCLEOTIDE SEQUENCE [LARGE SCALE GENOMIC DNA]</scope>
    <source>
        <strain evidence="4 5">DSM 2179</strain>
    </source>
</reference>
<evidence type="ECO:0000256" key="1">
    <source>
        <dbReference type="SAM" id="MobiDB-lite"/>
    </source>
</evidence>